<reference evidence="5" key="1">
    <citation type="submission" date="2023-10" db="EMBL/GenBank/DDBJ databases">
        <title>Development of a sustainable strategy for remediation of hydrocarbon-contaminated territories based on the waste exchange concept.</title>
        <authorList>
            <person name="Krivoruchko A."/>
        </authorList>
    </citation>
    <scope>NUCLEOTIDE SEQUENCE</scope>
    <source>
        <strain evidence="5">IEGM 68</strain>
    </source>
</reference>
<evidence type="ECO:0000256" key="3">
    <source>
        <dbReference type="SAM" id="SignalP"/>
    </source>
</evidence>
<feature type="chain" id="PRO_5042100397" evidence="3">
    <location>
        <begin position="25"/>
        <end position="413"/>
    </location>
</feature>
<dbReference type="Gene3D" id="3.40.50.2300">
    <property type="match status" value="2"/>
</dbReference>
<evidence type="ECO:0000313" key="5">
    <source>
        <dbReference type="EMBL" id="MDV7268537.1"/>
    </source>
</evidence>
<comment type="caution">
    <text evidence="5">The sequence shown here is derived from an EMBL/GenBank/DDBJ whole genome shotgun (WGS) entry which is preliminary data.</text>
</comment>
<dbReference type="AlphaFoldDB" id="A0AAE5A976"/>
<dbReference type="Proteomes" id="UP001185863">
    <property type="component" value="Unassembled WGS sequence"/>
</dbReference>
<protein>
    <submittedName>
        <fullName evidence="5">ABC transporter substrate-binding protein</fullName>
    </submittedName>
</protein>
<gene>
    <name evidence="5" type="ORF">R4315_28890</name>
</gene>
<evidence type="ECO:0000259" key="4">
    <source>
        <dbReference type="Pfam" id="PF13458"/>
    </source>
</evidence>
<accession>A0AAE5A976</accession>
<name>A0AAE5A976_9NOCA</name>
<comment type="similarity">
    <text evidence="1">Belongs to the leucine-binding protein family.</text>
</comment>
<dbReference type="PROSITE" id="PS51257">
    <property type="entry name" value="PROKAR_LIPOPROTEIN"/>
    <property type="match status" value="1"/>
</dbReference>
<keyword evidence="2 3" id="KW-0732">Signal</keyword>
<feature type="signal peptide" evidence="3">
    <location>
        <begin position="1"/>
        <end position="24"/>
    </location>
</feature>
<dbReference type="EMBL" id="JAWLUP010000172">
    <property type="protein sequence ID" value="MDV7268537.1"/>
    <property type="molecule type" value="Genomic_DNA"/>
</dbReference>
<dbReference type="PANTHER" id="PTHR47235:SF1">
    <property type="entry name" value="BLR6548 PROTEIN"/>
    <property type="match status" value="1"/>
</dbReference>
<sequence length="413" mass="42819">MRTMWRRAALAAAVGALVLSGCSAEQEQSPTPSTPLTKPAILVGTVCGCSGVSAPTHGRVDDVAQAWAASVNDSGGINGHPVEVIVKDIGQEPSKALAAVKSLVEEDGVVAIVGPITGTTGSWRQYVEEKGIPVLGGVPSDATFLASDNFYLAGSPNPVITYGLAKLAREEGTTKLGVVYCSESPVCADSDALAGKSAADVGIGYFSVKAAAAAPNYTAVCQTMKNEGVDGLFLAHITSVDVRIAEDCHKIGYEPQFYSSAGAVGNEFMESPAAEGLLFTQSNAPYYDPSVPVVGEARETIDSYYEGLTDSAQFSAVAFDSWIAGKLFEAAADRAGLTSDSTPADVARGLGEIDGDTLGGLAPPLTFSGTERSYPTCYYVGEVRDGQLEARDGGKSICLDESDLESEVFATIH</sequence>
<evidence type="ECO:0000256" key="1">
    <source>
        <dbReference type="ARBA" id="ARBA00010062"/>
    </source>
</evidence>
<organism evidence="5 6">
    <name type="scientific">Rhodococcus oxybenzonivorans</name>
    <dbReference type="NCBI Taxonomy" id="1990687"/>
    <lineage>
        <taxon>Bacteria</taxon>
        <taxon>Bacillati</taxon>
        <taxon>Actinomycetota</taxon>
        <taxon>Actinomycetes</taxon>
        <taxon>Mycobacteriales</taxon>
        <taxon>Nocardiaceae</taxon>
        <taxon>Rhodococcus</taxon>
    </lineage>
</organism>
<dbReference type="SUPFAM" id="SSF53822">
    <property type="entry name" value="Periplasmic binding protein-like I"/>
    <property type="match status" value="1"/>
</dbReference>
<dbReference type="InterPro" id="IPR028082">
    <property type="entry name" value="Peripla_BP_I"/>
</dbReference>
<evidence type="ECO:0000313" key="6">
    <source>
        <dbReference type="Proteomes" id="UP001185863"/>
    </source>
</evidence>
<dbReference type="PANTHER" id="PTHR47235">
    <property type="entry name" value="BLR6548 PROTEIN"/>
    <property type="match status" value="1"/>
</dbReference>
<dbReference type="CDD" id="cd06341">
    <property type="entry name" value="PBP1_ABC_ligand_binding-like"/>
    <property type="match status" value="1"/>
</dbReference>
<dbReference type="Pfam" id="PF13458">
    <property type="entry name" value="Peripla_BP_6"/>
    <property type="match status" value="1"/>
</dbReference>
<feature type="domain" description="Leucine-binding protein" evidence="4">
    <location>
        <begin position="42"/>
        <end position="386"/>
    </location>
</feature>
<evidence type="ECO:0000256" key="2">
    <source>
        <dbReference type="ARBA" id="ARBA00022729"/>
    </source>
</evidence>
<dbReference type="InterPro" id="IPR028081">
    <property type="entry name" value="Leu-bd"/>
</dbReference>
<dbReference type="RefSeq" id="WP_317745063.1">
    <property type="nucleotide sequence ID" value="NZ_JAWLUP010000172.1"/>
</dbReference>
<proteinExistence type="inferred from homology"/>